<dbReference type="EMBL" id="BNAT01000001">
    <property type="protein sequence ID" value="GHH80549.1"/>
    <property type="molecule type" value="Genomic_DNA"/>
</dbReference>
<sequence>MRTSLNARRWAAGTAASALLVVGLGSVGNATEAKKDKGDVVAAATRYGQPNLYTSDVDKMLDFYSKALGFTVDHRFPAEGPAVFGTVSKGGTYYITFTTYDTIRTYTGLKHIQKSGFKQSDIAVLVDNVDQAFAKAKNAGAHVLMAPKDQPWGERQAYICDPEGNLVQISTHTEG</sequence>
<name>A0A919GAV2_9ACTN</name>
<dbReference type="Proteomes" id="UP000603227">
    <property type="component" value="Unassembled WGS sequence"/>
</dbReference>
<dbReference type="PANTHER" id="PTHR36503:SF3">
    <property type="entry name" value="BLR0126 PROTEIN"/>
    <property type="match status" value="1"/>
</dbReference>
<accession>A0A919GAV2</accession>
<dbReference type="Gene3D" id="3.10.180.10">
    <property type="entry name" value="2,3-Dihydroxybiphenyl 1,2-Dioxygenase, domain 1"/>
    <property type="match status" value="1"/>
</dbReference>
<reference evidence="2" key="1">
    <citation type="journal article" date="2014" name="Int. J. Syst. Evol. Microbiol.">
        <title>Complete genome sequence of Corynebacterium casei LMG S-19264T (=DSM 44701T), isolated from a smear-ripened cheese.</title>
        <authorList>
            <consortium name="US DOE Joint Genome Institute (JGI-PGF)"/>
            <person name="Walter F."/>
            <person name="Albersmeier A."/>
            <person name="Kalinowski J."/>
            <person name="Ruckert C."/>
        </authorList>
    </citation>
    <scope>NUCLEOTIDE SEQUENCE</scope>
    <source>
        <strain evidence="2">CGMCC 4.7403</strain>
    </source>
</reference>
<evidence type="ECO:0000259" key="1">
    <source>
        <dbReference type="PROSITE" id="PS51819"/>
    </source>
</evidence>
<dbReference type="AlphaFoldDB" id="A0A919GAV2"/>
<reference evidence="2" key="2">
    <citation type="submission" date="2020-09" db="EMBL/GenBank/DDBJ databases">
        <authorList>
            <person name="Sun Q."/>
            <person name="Zhou Y."/>
        </authorList>
    </citation>
    <scope>NUCLEOTIDE SEQUENCE</scope>
    <source>
        <strain evidence="2">CGMCC 4.7403</strain>
    </source>
</reference>
<keyword evidence="3" id="KW-1185">Reference proteome</keyword>
<dbReference type="Pfam" id="PF00903">
    <property type="entry name" value="Glyoxalase"/>
    <property type="match status" value="1"/>
</dbReference>
<feature type="domain" description="VOC" evidence="1">
    <location>
        <begin position="46"/>
        <end position="172"/>
    </location>
</feature>
<protein>
    <recommendedName>
        <fullName evidence="1">VOC domain-containing protein</fullName>
    </recommendedName>
</protein>
<evidence type="ECO:0000313" key="3">
    <source>
        <dbReference type="Proteomes" id="UP000603227"/>
    </source>
</evidence>
<organism evidence="2 3">
    <name type="scientific">Streptomyces capitiformicae</name>
    <dbReference type="NCBI Taxonomy" id="2014920"/>
    <lineage>
        <taxon>Bacteria</taxon>
        <taxon>Bacillati</taxon>
        <taxon>Actinomycetota</taxon>
        <taxon>Actinomycetes</taxon>
        <taxon>Kitasatosporales</taxon>
        <taxon>Streptomycetaceae</taxon>
        <taxon>Streptomyces</taxon>
    </lineage>
</organism>
<dbReference type="SUPFAM" id="SSF54593">
    <property type="entry name" value="Glyoxalase/Bleomycin resistance protein/Dihydroxybiphenyl dioxygenase"/>
    <property type="match status" value="1"/>
</dbReference>
<comment type="caution">
    <text evidence="2">The sequence shown here is derived from an EMBL/GenBank/DDBJ whole genome shotgun (WGS) entry which is preliminary data.</text>
</comment>
<dbReference type="PANTHER" id="PTHR36503">
    <property type="entry name" value="BLR2520 PROTEIN"/>
    <property type="match status" value="1"/>
</dbReference>
<evidence type="ECO:0000313" key="2">
    <source>
        <dbReference type="EMBL" id="GHH80549.1"/>
    </source>
</evidence>
<dbReference type="InterPro" id="IPR029068">
    <property type="entry name" value="Glyas_Bleomycin-R_OHBP_Dase"/>
</dbReference>
<dbReference type="RefSeq" id="WP_189780270.1">
    <property type="nucleotide sequence ID" value="NZ_BNAT01000001.1"/>
</dbReference>
<dbReference type="InterPro" id="IPR004360">
    <property type="entry name" value="Glyas_Fos-R_dOase_dom"/>
</dbReference>
<gene>
    <name evidence="2" type="ORF">GCM10017771_00110</name>
</gene>
<dbReference type="PROSITE" id="PS51819">
    <property type="entry name" value="VOC"/>
    <property type="match status" value="1"/>
</dbReference>
<dbReference type="InterPro" id="IPR037523">
    <property type="entry name" value="VOC_core"/>
</dbReference>
<proteinExistence type="predicted"/>